<keyword evidence="3" id="KW-0238">DNA-binding</keyword>
<evidence type="ECO:0000259" key="4">
    <source>
        <dbReference type="Pfam" id="PF01420"/>
    </source>
</evidence>
<protein>
    <submittedName>
        <fullName evidence="5">Restriction endonuclease subunit S</fullName>
    </submittedName>
</protein>
<dbReference type="RefSeq" id="WP_244725942.1">
    <property type="nucleotide sequence ID" value="NZ_CP095045.1"/>
</dbReference>
<dbReference type="Pfam" id="PF01420">
    <property type="entry name" value="Methylase_S"/>
    <property type="match status" value="1"/>
</dbReference>
<dbReference type="Proteomes" id="UP000831786">
    <property type="component" value="Chromosome"/>
</dbReference>
<accession>A0ABY4FGU3</accession>
<dbReference type="GO" id="GO:0004519">
    <property type="term" value="F:endonuclease activity"/>
    <property type="evidence" value="ECO:0007669"/>
    <property type="project" value="UniProtKB-KW"/>
</dbReference>
<keyword evidence="5" id="KW-0255">Endonuclease</keyword>
<reference evidence="5 6" key="1">
    <citation type="submission" date="2022-04" db="EMBL/GenBank/DDBJ databases">
        <title>Leucobacter sp. isolated from rhizosphere of garlic.</title>
        <authorList>
            <person name="Won M."/>
            <person name="Lee C.-M."/>
            <person name="Woen H.-Y."/>
            <person name="Kwon S.-W."/>
        </authorList>
    </citation>
    <scope>NUCLEOTIDE SEQUENCE [LARGE SCALE GENOMIC DNA]</scope>
    <source>
        <strain evidence="5 6">H21R-40</strain>
    </source>
</reference>
<dbReference type="SUPFAM" id="SSF116734">
    <property type="entry name" value="DNA methylase specificity domain"/>
    <property type="match status" value="2"/>
</dbReference>
<keyword evidence="2" id="KW-0680">Restriction system</keyword>
<dbReference type="InterPro" id="IPR052021">
    <property type="entry name" value="Type-I_RS_S_subunit"/>
</dbReference>
<dbReference type="Gene3D" id="3.90.220.20">
    <property type="entry name" value="DNA methylase specificity domains"/>
    <property type="match status" value="2"/>
</dbReference>
<comment type="similarity">
    <text evidence="1">Belongs to the type-I restriction system S methylase family.</text>
</comment>
<dbReference type="PANTHER" id="PTHR30408">
    <property type="entry name" value="TYPE-1 RESTRICTION ENZYME ECOKI SPECIFICITY PROTEIN"/>
    <property type="match status" value="1"/>
</dbReference>
<dbReference type="PANTHER" id="PTHR30408:SF13">
    <property type="entry name" value="TYPE I RESTRICTION ENZYME HINDI SPECIFICITY SUBUNIT"/>
    <property type="match status" value="1"/>
</dbReference>
<name>A0ABY4FGU3_9MICO</name>
<organism evidence="5 6">
    <name type="scientific">Leucobacter allii</name>
    <dbReference type="NCBI Taxonomy" id="2932247"/>
    <lineage>
        <taxon>Bacteria</taxon>
        <taxon>Bacillati</taxon>
        <taxon>Actinomycetota</taxon>
        <taxon>Actinomycetes</taxon>
        <taxon>Micrococcales</taxon>
        <taxon>Microbacteriaceae</taxon>
        <taxon>Leucobacter</taxon>
    </lineage>
</organism>
<evidence type="ECO:0000256" key="3">
    <source>
        <dbReference type="ARBA" id="ARBA00023125"/>
    </source>
</evidence>
<dbReference type="InterPro" id="IPR000055">
    <property type="entry name" value="Restrct_endonuc_typeI_TRD"/>
</dbReference>
<proteinExistence type="inferred from homology"/>
<gene>
    <name evidence="5" type="ORF">MUN78_09205</name>
</gene>
<evidence type="ECO:0000256" key="2">
    <source>
        <dbReference type="ARBA" id="ARBA00022747"/>
    </source>
</evidence>
<keyword evidence="5" id="KW-0540">Nuclease</keyword>
<evidence type="ECO:0000313" key="6">
    <source>
        <dbReference type="Proteomes" id="UP000831786"/>
    </source>
</evidence>
<keyword evidence="5" id="KW-0378">Hydrolase</keyword>
<evidence type="ECO:0000313" key="5">
    <source>
        <dbReference type="EMBL" id="UOQ55885.1"/>
    </source>
</evidence>
<dbReference type="EMBL" id="CP095045">
    <property type="protein sequence ID" value="UOQ55885.1"/>
    <property type="molecule type" value="Genomic_DNA"/>
</dbReference>
<dbReference type="InterPro" id="IPR044946">
    <property type="entry name" value="Restrct_endonuc_typeI_TRD_sf"/>
</dbReference>
<sequence length="398" mass="42617">MNREPLRAVATERGLVGGPFGSSLVNADYTHDGVPVIRGVNMSAGRFVGGEFAFVSLEKLARDLAHNTAVPRDIIYTQRGTLGQVALVPSGGAETFVISQSQMRLRVDPERAVPEFVYYASTTNDFLGQIDDRAISTGVPHTNLGILAELEIPLPSLAEQQAIAEVLGALDDKIAANTALAGAVDDYLATLLDDMAGGVGTTMLRSIADVNRRSVKPDAEGNLRYVDIASVTVGSFEYPEISAWSDAPGRARRGLSAGDTMWSTVRPNRRSHALNLEDDALLVASTGLAILSPREVGFAYLYEASRRPEFSAYLENVAEGSAYPAVRADRFLEAPVPSLSADHIHTFEAQAAPLRELVASLARENRTLAATRDALLPQLMSGKLRVRDAEAEVSEAGV</sequence>
<evidence type="ECO:0000256" key="1">
    <source>
        <dbReference type="ARBA" id="ARBA00010923"/>
    </source>
</evidence>
<feature type="domain" description="Type I restriction modification DNA specificity" evidence="4">
    <location>
        <begin position="72"/>
        <end position="178"/>
    </location>
</feature>
<keyword evidence="6" id="KW-1185">Reference proteome</keyword>